<evidence type="ECO:0000256" key="14">
    <source>
        <dbReference type="ARBA" id="ARBA00048586"/>
    </source>
</evidence>
<dbReference type="PIRSF" id="PIRSF000847">
    <property type="entry name" value="Phos_ph_gly_syn"/>
    <property type="match status" value="1"/>
</dbReference>
<evidence type="ECO:0000256" key="9">
    <source>
        <dbReference type="ARBA" id="ARBA00022989"/>
    </source>
</evidence>
<comment type="subcellular location">
    <subcellularLocation>
        <location evidence="1">Membrane</location>
        <topology evidence="1">Multi-pass membrane protein</topology>
    </subcellularLocation>
</comment>
<keyword evidence="13" id="KW-1208">Phospholipid metabolism</keyword>
<evidence type="ECO:0000256" key="5">
    <source>
        <dbReference type="ARBA" id="ARBA00014944"/>
    </source>
</evidence>
<dbReference type="PANTHER" id="PTHR14269:SF62">
    <property type="entry name" value="CDP-DIACYLGLYCEROL--GLYCEROL-3-PHOSPHATE 3-PHOSPHATIDYLTRANSFERASE 1, CHLOROPLASTIC"/>
    <property type="match status" value="1"/>
</dbReference>
<evidence type="ECO:0000313" key="18">
    <source>
        <dbReference type="EMBL" id="AGF47473.1"/>
    </source>
</evidence>
<dbReference type="GO" id="GO:0046474">
    <property type="term" value="P:glycerophospholipid biosynthetic process"/>
    <property type="evidence" value="ECO:0007669"/>
    <property type="project" value="TreeGrafter"/>
</dbReference>
<evidence type="ECO:0000256" key="8">
    <source>
        <dbReference type="ARBA" id="ARBA00022692"/>
    </source>
</evidence>
<keyword evidence="12" id="KW-0594">Phospholipid biosynthesis</keyword>
<dbReference type="EMBL" id="CP003804">
    <property type="protein sequence ID" value="AGF47473.1"/>
    <property type="molecule type" value="Genomic_DNA"/>
</dbReference>
<dbReference type="GO" id="GO:0016020">
    <property type="term" value="C:membrane"/>
    <property type="evidence" value="ECO:0007669"/>
    <property type="project" value="UniProtKB-SubCell"/>
</dbReference>
<dbReference type="InterPro" id="IPR048254">
    <property type="entry name" value="CDP_ALCOHOL_P_TRANSF_CS"/>
</dbReference>
<accession>M1L408</accession>
<gene>
    <name evidence="18" type="ORF">CDEE_0416</name>
</gene>
<feature type="transmembrane region" description="Helical" evidence="17">
    <location>
        <begin position="7"/>
        <end position="26"/>
    </location>
</feature>
<evidence type="ECO:0000256" key="2">
    <source>
        <dbReference type="ARBA" id="ARBA00005042"/>
    </source>
</evidence>
<keyword evidence="9 17" id="KW-1133">Transmembrane helix</keyword>
<evidence type="ECO:0000256" key="1">
    <source>
        <dbReference type="ARBA" id="ARBA00004141"/>
    </source>
</evidence>
<evidence type="ECO:0000256" key="6">
    <source>
        <dbReference type="ARBA" id="ARBA00022516"/>
    </source>
</evidence>
<dbReference type="HOGENOM" id="CLU_051314_2_1_4"/>
<organism evidence="18 19">
    <name type="scientific">Candidatus Kinetoplastidibacterium crithidiae TCC036E</name>
    <dbReference type="NCBI Taxonomy" id="1208918"/>
    <lineage>
        <taxon>Bacteria</taxon>
        <taxon>Pseudomonadati</taxon>
        <taxon>Pseudomonadota</taxon>
        <taxon>Betaproteobacteria</taxon>
        <taxon>Candidatus Kinetoplastidibacterium</taxon>
    </lineage>
</organism>
<dbReference type="Gene3D" id="1.20.120.1760">
    <property type="match status" value="1"/>
</dbReference>
<keyword evidence="7 16" id="KW-0808">Transferase</keyword>
<evidence type="ECO:0000256" key="11">
    <source>
        <dbReference type="ARBA" id="ARBA00023136"/>
    </source>
</evidence>
<evidence type="ECO:0000256" key="7">
    <source>
        <dbReference type="ARBA" id="ARBA00022679"/>
    </source>
</evidence>
<dbReference type="InterPro" id="IPR043130">
    <property type="entry name" value="CDP-OH_PTrfase_TM_dom"/>
</dbReference>
<dbReference type="NCBIfam" id="TIGR00560">
    <property type="entry name" value="pgsA"/>
    <property type="match status" value="1"/>
</dbReference>
<keyword evidence="10" id="KW-0443">Lipid metabolism</keyword>
<evidence type="ECO:0000313" key="19">
    <source>
        <dbReference type="Proteomes" id="UP000011686"/>
    </source>
</evidence>
<dbReference type="EC" id="2.7.8.5" evidence="4 15"/>
<dbReference type="GO" id="GO:0008444">
    <property type="term" value="F:CDP-diacylglycerol-glycerol-3-phosphate 3-phosphatidyltransferase activity"/>
    <property type="evidence" value="ECO:0007669"/>
    <property type="project" value="UniProtKB-UniRule"/>
</dbReference>
<comment type="similarity">
    <text evidence="3 16">Belongs to the CDP-alcohol phosphatidyltransferase class-I family.</text>
</comment>
<dbReference type="STRING" id="1208918.CDEE_0416"/>
<dbReference type="PATRIC" id="fig|1208918.3.peg.169"/>
<protein>
    <recommendedName>
        <fullName evidence="5 15">CDP-diacylglycerol--glycerol-3-phosphate 3-phosphatidyltransferase</fullName>
        <ecNumber evidence="4 15">2.7.8.5</ecNumber>
    </recommendedName>
</protein>
<dbReference type="AlphaFoldDB" id="M1L408"/>
<dbReference type="Proteomes" id="UP000011686">
    <property type="component" value="Chromosome"/>
</dbReference>
<comment type="catalytic activity">
    <reaction evidence="14">
        <text>a CDP-1,2-diacyl-sn-glycerol + sn-glycerol 3-phosphate = a 1,2-diacyl-sn-glycero-3-phospho-(1'-sn-glycero-3'-phosphate) + CMP + H(+)</text>
        <dbReference type="Rhea" id="RHEA:12593"/>
        <dbReference type="ChEBI" id="CHEBI:15378"/>
        <dbReference type="ChEBI" id="CHEBI:57597"/>
        <dbReference type="ChEBI" id="CHEBI:58332"/>
        <dbReference type="ChEBI" id="CHEBI:60110"/>
        <dbReference type="ChEBI" id="CHEBI:60377"/>
        <dbReference type="EC" id="2.7.8.5"/>
    </reaction>
</comment>
<dbReference type="Pfam" id="PF01066">
    <property type="entry name" value="CDP-OH_P_transf"/>
    <property type="match status" value="1"/>
</dbReference>
<name>M1L408_9PROT</name>
<feature type="transmembrane region" description="Helical" evidence="17">
    <location>
        <begin position="38"/>
        <end position="57"/>
    </location>
</feature>
<feature type="transmembrane region" description="Helical" evidence="17">
    <location>
        <begin position="159"/>
        <end position="178"/>
    </location>
</feature>
<evidence type="ECO:0000256" key="10">
    <source>
        <dbReference type="ARBA" id="ARBA00023098"/>
    </source>
</evidence>
<evidence type="ECO:0000256" key="12">
    <source>
        <dbReference type="ARBA" id="ARBA00023209"/>
    </source>
</evidence>
<keyword evidence="19" id="KW-1185">Reference proteome</keyword>
<sequence length="189" mass="21749">MLINIPIAITWIRVLLVPLMVCFFYFSDYYLGDLVRDVVSLILFVLAALTDWLDGWLARRLNQTTSFGAFLDPVADKLMVCSSLIILLKLGRVDILITLIIIGREITVSALREWMAIMGARASVAVHRMGKIKTLFQMIAIPCLLYGRVFWGVDFMHIGTWLIIMSSILTVWSMLYYIRRSWYVLKHAK</sequence>
<evidence type="ECO:0000256" key="3">
    <source>
        <dbReference type="ARBA" id="ARBA00010441"/>
    </source>
</evidence>
<reference evidence="18 19" key="1">
    <citation type="journal article" date="2013" name="Genome Biol. Evol.">
        <title>Genome evolution and phylogenomic analysis of candidatus kinetoplastibacterium, the betaproteobacterial endosymbionts of strigomonas and angomonas.</title>
        <authorList>
            <person name="Alves J.M."/>
            <person name="Serrano M.G."/>
            <person name="Maia da Silva F."/>
            <person name="Voegtly L.J."/>
            <person name="Matveyev A.V."/>
            <person name="Teixeira M.M."/>
            <person name="Camargo E.P."/>
            <person name="Buck G.A."/>
        </authorList>
    </citation>
    <scope>NUCLEOTIDE SEQUENCE [LARGE SCALE GENOMIC DNA]</scope>
    <source>
        <strain evidence="18 19">TCC036E</strain>
    </source>
</reference>
<dbReference type="InterPro" id="IPR050324">
    <property type="entry name" value="CDP-alcohol_PTase-I"/>
</dbReference>
<keyword evidence="6" id="KW-0444">Lipid biosynthesis</keyword>
<evidence type="ECO:0000256" key="16">
    <source>
        <dbReference type="RuleBase" id="RU003750"/>
    </source>
</evidence>
<keyword evidence="8 17" id="KW-0812">Transmembrane</keyword>
<dbReference type="InterPro" id="IPR004570">
    <property type="entry name" value="Phosphatidylglycerol_P_synth"/>
</dbReference>
<keyword evidence="11 17" id="KW-0472">Membrane</keyword>
<dbReference type="PROSITE" id="PS00379">
    <property type="entry name" value="CDP_ALCOHOL_P_TRANSF"/>
    <property type="match status" value="1"/>
</dbReference>
<evidence type="ECO:0000256" key="17">
    <source>
        <dbReference type="SAM" id="Phobius"/>
    </source>
</evidence>
<dbReference type="InterPro" id="IPR000462">
    <property type="entry name" value="CDP-OH_P_trans"/>
</dbReference>
<dbReference type="PANTHER" id="PTHR14269">
    <property type="entry name" value="CDP-DIACYLGLYCEROL--GLYCEROL-3-PHOSPHATE 3-PHOSPHATIDYLTRANSFERASE-RELATED"/>
    <property type="match status" value="1"/>
</dbReference>
<evidence type="ECO:0000256" key="13">
    <source>
        <dbReference type="ARBA" id="ARBA00023264"/>
    </source>
</evidence>
<evidence type="ECO:0000256" key="15">
    <source>
        <dbReference type="NCBIfam" id="TIGR00560"/>
    </source>
</evidence>
<comment type="pathway">
    <text evidence="2">Phospholipid metabolism; phosphatidylglycerol biosynthesis; phosphatidylglycerol from CDP-diacylglycerol: step 1/2.</text>
</comment>
<dbReference type="KEGG" id="kct:CDEE_0416"/>
<evidence type="ECO:0000256" key="4">
    <source>
        <dbReference type="ARBA" id="ARBA00013170"/>
    </source>
</evidence>
<proteinExistence type="inferred from homology"/>
<dbReference type="eggNOG" id="COG0558">
    <property type="taxonomic scope" value="Bacteria"/>
</dbReference>
<feature type="transmembrane region" description="Helical" evidence="17">
    <location>
        <begin position="135"/>
        <end position="153"/>
    </location>
</feature>
<dbReference type="RefSeq" id="WP_015389066.1">
    <property type="nucleotide sequence ID" value="NC_020283.1"/>
</dbReference>